<accession>A0A7K0EQT9</accession>
<evidence type="ECO:0000313" key="2">
    <source>
        <dbReference type="Proteomes" id="UP000441754"/>
    </source>
</evidence>
<protein>
    <submittedName>
        <fullName evidence="1">Uncharacterized protein</fullName>
    </submittedName>
</protein>
<keyword evidence="2" id="KW-1185">Reference proteome</keyword>
<dbReference type="RefSeq" id="WP_154177522.1">
    <property type="nucleotide sequence ID" value="NZ_WJXZ01000014.1"/>
</dbReference>
<reference evidence="1 2" key="1">
    <citation type="journal article" date="2018" name="Antonie Van Leeuwenhoek">
        <title>Larkinella terrae sp. nov., isolated from soil on Jeju Island, South Korea.</title>
        <authorList>
            <person name="Ten L.N."/>
            <person name="Jeon J."/>
            <person name="Park S.J."/>
            <person name="Park S."/>
            <person name="Lee S.Y."/>
            <person name="Kim M.K."/>
            <person name="Jung H.Y."/>
        </authorList>
    </citation>
    <scope>NUCLEOTIDE SEQUENCE [LARGE SCALE GENOMIC DNA]</scope>
    <source>
        <strain evidence="1 2">KCTC 52001</strain>
    </source>
</reference>
<dbReference type="Proteomes" id="UP000441754">
    <property type="component" value="Unassembled WGS sequence"/>
</dbReference>
<dbReference type="AlphaFoldDB" id="A0A7K0EQT9"/>
<proteinExistence type="predicted"/>
<comment type="caution">
    <text evidence="1">The sequence shown here is derived from an EMBL/GenBank/DDBJ whole genome shotgun (WGS) entry which is preliminary data.</text>
</comment>
<name>A0A7K0EQT9_9BACT</name>
<evidence type="ECO:0000313" key="1">
    <source>
        <dbReference type="EMBL" id="MRS64157.1"/>
    </source>
</evidence>
<gene>
    <name evidence="1" type="ORF">GJJ30_22860</name>
</gene>
<dbReference type="OrthoDB" id="962684at2"/>
<dbReference type="EMBL" id="WJXZ01000014">
    <property type="protein sequence ID" value="MRS64157.1"/>
    <property type="molecule type" value="Genomic_DNA"/>
</dbReference>
<organism evidence="1 2">
    <name type="scientific">Larkinella terrae</name>
    <dbReference type="NCBI Taxonomy" id="2025311"/>
    <lineage>
        <taxon>Bacteria</taxon>
        <taxon>Pseudomonadati</taxon>
        <taxon>Bacteroidota</taxon>
        <taxon>Cytophagia</taxon>
        <taxon>Cytophagales</taxon>
        <taxon>Spirosomataceae</taxon>
        <taxon>Larkinella</taxon>
    </lineage>
</organism>
<sequence length="76" mass="8404">MNTINNVSNLMAPNFSRNPLTSCFSSLQQAIGCANKFFMEGQNVQIVAKDKNAFLVVSPDIARQMSTKGFRLLYGN</sequence>